<reference evidence="1" key="1">
    <citation type="submission" date="2016-08" db="EMBL/GenBank/DDBJ databases">
        <authorList>
            <person name="Ngugi D.K."/>
            <person name="Miyake S."/>
            <person name="Stingl U."/>
        </authorList>
    </citation>
    <scope>NUCLEOTIDE SEQUENCE</scope>
    <source>
        <strain evidence="1">SCG-B11WGA-EpuloA1</strain>
    </source>
</reference>
<evidence type="ECO:0000313" key="2">
    <source>
        <dbReference type="Proteomes" id="UP000188605"/>
    </source>
</evidence>
<accession>A0ACC8XGU2</accession>
<keyword evidence="2" id="KW-1185">Reference proteome</keyword>
<dbReference type="EMBL" id="LJDB01000001">
    <property type="protein sequence ID" value="ONI42982.1"/>
    <property type="molecule type" value="Genomic_DNA"/>
</dbReference>
<name>A0ACC8XGU2_9FIRM</name>
<proteinExistence type="predicted"/>
<dbReference type="Proteomes" id="UP000188605">
    <property type="component" value="Unassembled WGS sequence"/>
</dbReference>
<protein>
    <submittedName>
        <fullName evidence="1">Uncharacterized protein</fullName>
    </submittedName>
</protein>
<evidence type="ECO:0000313" key="1">
    <source>
        <dbReference type="EMBL" id="ONI42982.1"/>
    </source>
</evidence>
<gene>
    <name evidence="1" type="ORF">AN396_00020</name>
</gene>
<sequence length="290" mass="32961">MGQIKGNIFNIQRFSVNDGPGIRTTVFTKGCNLRCKWCHNPESFKKQPQILFNKEKCTLCNRCNSVCEQNIPIDSRNKSSECKMCGKCIDQCYFSALSIVGEEKTPEEIIKIVEKDKLFYENSNGGITISGGEAMLQVDFIKEVFRLAKQKEIHTALDTAGNVSFDKFEQVLPFVDLILFDIKSMDNKTHMKFTGVSNELILDNLKKLLSRGIEMHIRVPLIKDINDSLENIIDMMALLQGYENVTEIKLLPYHNMGENKASSAGIIQEVFEAPSEIHIKQLEDLIRTTR</sequence>
<organism evidence="1 2">
    <name type="scientific">Candidatus Epulonipiscium fishelsonii</name>
    <dbReference type="NCBI Taxonomy" id="77094"/>
    <lineage>
        <taxon>Bacteria</taxon>
        <taxon>Bacillati</taxon>
        <taxon>Bacillota</taxon>
        <taxon>Clostridia</taxon>
        <taxon>Lachnospirales</taxon>
        <taxon>Lachnospiraceae</taxon>
        <taxon>Candidatus Epulonipiscium</taxon>
    </lineage>
</organism>
<comment type="caution">
    <text evidence="1">The sequence shown here is derived from an EMBL/GenBank/DDBJ whole genome shotgun (WGS) entry which is preliminary data.</text>
</comment>